<sequence>TVQKLNDLGYEILYPPYSPDFFVDSINKLKVYQQRPTTPENIANRIINACASISPDTIESVSLPTDFTLNT</sequence>
<name>A0A0L7RFX4_9HYME</name>
<dbReference type="InterPro" id="IPR036397">
    <property type="entry name" value="RNaseH_sf"/>
</dbReference>
<feature type="non-terminal residue" evidence="1">
    <location>
        <position position="1"/>
    </location>
</feature>
<accession>A0A0L7RFX4</accession>
<reference evidence="1 2" key="1">
    <citation type="submission" date="2015-07" db="EMBL/GenBank/DDBJ databases">
        <title>The genome of Habropoda laboriosa.</title>
        <authorList>
            <person name="Pan H."/>
            <person name="Kapheim K."/>
        </authorList>
    </citation>
    <scope>NUCLEOTIDE SEQUENCE [LARGE SCALE GENOMIC DNA]</scope>
    <source>
        <strain evidence="1">0110345459</strain>
    </source>
</reference>
<evidence type="ECO:0008006" key="3">
    <source>
        <dbReference type="Google" id="ProtNLM"/>
    </source>
</evidence>
<proteinExistence type="predicted"/>
<keyword evidence="2" id="KW-1185">Reference proteome</keyword>
<dbReference type="AlphaFoldDB" id="A0A0L7RFX4"/>
<protein>
    <recommendedName>
        <fullName evidence="3">Histone-lysine N-methyltransferase SETMAR</fullName>
    </recommendedName>
</protein>
<evidence type="ECO:0000313" key="2">
    <source>
        <dbReference type="Proteomes" id="UP000053825"/>
    </source>
</evidence>
<dbReference type="Proteomes" id="UP000053825">
    <property type="component" value="Unassembled WGS sequence"/>
</dbReference>
<organism evidence="1 2">
    <name type="scientific">Habropoda laboriosa</name>
    <dbReference type="NCBI Taxonomy" id="597456"/>
    <lineage>
        <taxon>Eukaryota</taxon>
        <taxon>Metazoa</taxon>
        <taxon>Ecdysozoa</taxon>
        <taxon>Arthropoda</taxon>
        <taxon>Hexapoda</taxon>
        <taxon>Insecta</taxon>
        <taxon>Pterygota</taxon>
        <taxon>Neoptera</taxon>
        <taxon>Endopterygota</taxon>
        <taxon>Hymenoptera</taxon>
        <taxon>Apocrita</taxon>
        <taxon>Aculeata</taxon>
        <taxon>Apoidea</taxon>
        <taxon>Anthophila</taxon>
        <taxon>Apidae</taxon>
        <taxon>Habropoda</taxon>
    </lineage>
</organism>
<dbReference type="GO" id="GO:0003676">
    <property type="term" value="F:nucleic acid binding"/>
    <property type="evidence" value="ECO:0007669"/>
    <property type="project" value="InterPro"/>
</dbReference>
<gene>
    <name evidence="1" type="ORF">WH47_07047</name>
</gene>
<evidence type="ECO:0000313" key="1">
    <source>
        <dbReference type="EMBL" id="KOC69837.1"/>
    </source>
</evidence>
<dbReference type="Gene3D" id="3.30.420.10">
    <property type="entry name" value="Ribonuclease H-like superfamily/Ribonuclease H"/>
    <property type="match status" value="1"/>
</dbReference>
<dbReference type="EMBL" id="KQ414598">
    <property type="protein sequence ID" value="KOC69837.1"/>
    <property type="molecule type" value="Genomic_DNA"/>
</dbReference>